<keyword evidence="6" id="KW-0472">Membrane</keyword>
<keyword evidence="3" id="KW-0812">Transmembrane</keyword>
<dbReference type="InterPro" id="IPR029962">
    <property type="entry name" value="TBL"/>
</dbReference>
<dbReference type="Pfam" id="PF13839">
    <property type="entry name" value="PC-Esterase"/>
    <property type="match status" value="1"/>
</dbReference>
<protein>
    <submittedName>
        <fullName evidence="10">Uncharacterized protein</fullName>
    </submittedName>
</protein>
<evidence type="ECO:0000313" key="10">
    <source>
        <dbReference type="EMBL" id="ONI17592.1"/>
    </source>
</evidence>
<comment type="subcellular location">
    <subcellularLocation>
        <location evidence="1">Membrane</location>
        <topology evidence="1">Single-pass membrane protein</topology>
    </subcellularLocation>
</comment>
<evidence type="ECO:0000259" key="8">
    <source>
        <dbReference type="Pfam" id="PF13839"/>
    </source>
</evidence>
<dbReference type="PANTHER" id="PTHR32285:SF149">
    <property type="entry name" value="TRICHOME BIREFRINGENCE-LIKE N-TERMINAL DOMAIN-CONTAINING PROTEIN"/>
    <property type="match status" value="1"/>
</dbReference>
<keyword evidence="7" id="KW-0732">Signal</keyword>
<organism evidence="10 11">
    <name type="scientific">Prunus persica</name>
    <name type="common">Peach</name>
    <name type="synonym">Amygdalus persica</name>
    <dbReference type="NCBI Taxonomy" id="3760"/>
    <lineage>
        <taxon>Eukaryota</taxon>
        <taxon>Viridiplantae</taxon>
        <taxon>Streptophyta</taxon>
        <taxon>Embryophyta</taxon>
        <taxon>Tracheophyta</taxon>
        <taxon>Spermatophyta</taxon>
        <taxon>Magnoliopsida</taxon>
        <taxon>eudicotyledons</taxon>
        <taxon>Gunneridae</taxon>
        <taxon>Pentapetalae</taxon>
        <taxon>rosids</taxon>
        <taxon>fabids</taxon>
        <taxon>Rosales</taxon>
        <taxon>Rosaceae</taxon>
        <taxon>Amygdaloideae</taxon>
        <taxon>Amygdaleae</taxon>
        <taxon>Prunus</taxon>
    </lineage>
</organism>
<dbReference type="InterPro" id="IPR025846">
    <property type="entry name" value="TBL_N"/>
</dbReference>
<feature type="signal peptide" evidence="7">
    <location>
        <begin position="1"/>
        <end position="19"/>
    </location>
</feature>
<evidence type="ECO:0000256" key="3">
    <source>
        <dbReference type="ARBA" id="ARBA00022692"/>
    </source>
</evidence>
<name>A0A251Q1H9_PRUPE</name>
<dbReference type="InterPro" id="IPR026057">
    <property type="entry name" value="TBL_C"/>
</dbReference>
<feature type="domain" description="Trichome birefringence-like C-terminal" evidence="8">
    <location>
        <begin position="83"/>
        <end position="353"/>
    </location>
</feature>
<evidence type="ECO:0000256" key="1">
    <source>
        <dbReference type="ARBA" id="ARBA00004167"/>
    </source>
</evidence>
<reference evidence="10 11" key="1">
    <citation type="journal article" date="2013" name="Nat. Genet.">
        <title>The high-quality draft genome of peach (Prunus persica) identifies unique patterns of genetic diversity, domestication and genome evolution.</title>
        <authorList>
            <consortium name="International Peach Genome Initiative"/>
            <person name="Verde I."/>
            <person name="Abbott A.G."/>
            <person name="Scalabrin S."/>
            <person name="Jung S."/>
            <person name="Shu S."/>
            <person name="Marroni F."/>
            <person name="Zhebentyayeva T."/>
            <person name="Dettori M.T."/>
            <person name="Grimwood J."/>
            <person name="Cattonaro F."/>
            <person name="Zuccolo A."/>
            <person name="Rossini L."/>
            <person name="Jenkins J."/>
            <person name="Vendramin E."/>
            <person name="Meisel L.A."/>
            <person name="Decroocq V."/>
            <person name="Sosinski B."/>
            <person name="Prochnik S."/>
            <person name="Mitros T."/>
            <person name="Policriti A."/>
            <person name="Cipriani G."/>
            <person name="Dondini L."/>
            <person name="Ficklin S."/>
            <person name="Goodstein D.M."/>
            <person name="Xuan P."/>
            <person name="Del Fabbro C."/>
            <person name="Aramini V."/>
            <person name="Copetti D."/>
            <person name="Gonzalez S."/>
            <person name="Horner D.S."/>
            <person name="Falchi R."/>
            <person name="Lucas S."/>
            <person name="Mica E."/>
            <person name="Maldonado J."/>
            <person name="Lazzari B."/>
            <person name="Bielenberg D."/>
            <person name="Pirona R."/>
            <person name="Miculan M."/>
            <person name="Barakat A."/>
            <person name="Testolin R."/>
            <person name="Stella A."/>
            <person name="Tartarini S."/>
            <person name="Tonutti P."/>
            <person name="Arus P."/>
            <person name="Orellana A."/>
            <person name="Wells C."/>
            <person name="Main D."/>
            <person name="Vizzotto G."/>
            <person name="Silva H."/>
            <person name="Salamini F."/>
            <person name="Schmutz J."/>
            <person name="Morgante M."/>
            <person name="Rokhsar D.S."/>
        </authorList>
    </citation>
    <scope>NUCLEOTIDE SEQUENCE [LARGE SCALE GENOMIC DNA]</scope>
    <source>
        <strain evidence="11">cv. Nemared</strain>
    </source>
</reference>
<comment type="similarity">
    <text evidence="2">Belongs to the PC-esterase family. TBL subfamily.</text>
</comment>
<dbReference type="OrthoDB" id="630188at2759"/>
<sequence length="358" mass="41709">MASAFVVLLVLQLLQQVNAKHSYEAEGGSRCDLYEGRWVFDDLHPLYDSTHCPFIEKIFNCQKNGRPDKLYQQYRWQPSACNLPRFSAEDFLQRFKDKRIMFIGDSLSLNQWQSLACMLHTAMPHSEFTIEIPPLKYTTERTLSTFTFPQYNVSVMFARNVFLVDIEKEGSWQVLKLNSVQDTEVWEGMDVLIFNTWHWFIHTGNIQPWDFIQDGKNTYRDMNRYVAFEQALETWARWVDETIDPSKTKVFFQGISPTHFNASLWGFHEGKNCSKEMRPLPEPPRFSNPAEVIVEKVLQSMSKPVHLLNITKLSQQRTDAHPSVYGYGAQNGMDCSHWCLAGVPDAWNELLYAELIRN</sequence>
<evidence type="ECO:0000259" key="9">
    <source>
        <dbReference type="Pfam" id="PF14416"/>
    </source>
</evidence>
<dbReference type="EMBL" id="CM007653">
    <property type="protein sequence ID" value="ONI17592.1"/>
    <property type="molecule type" value="Genomic_DNA"/>
</dbReference>
<keyword evidence="11" id="KW-1185">Reference proteome</keyword>
<feature type="domain" description="Trichome birefringence-like N-terminal" evidence="9">
    <location>
        <begin position="30"/>
        <end position="82"/>
    </location>
</feature>
<evidence type="ECO:0000256" key="2">
    <source>
        <dbReference type="ARBA" id="ARBA00007727"/>
    </source>
</evidence>
<evidence type="ECO:0000256" key="4">
    <source>
        <dbReference type="ARBA" id="ARBA00022968"/>
    </source>
</evidence>
<evidence type="ECO:0000256" key="6">
    <source>
        <dbReference type="ARBA" id="ARBA00023136"/>
    </source>
</evidence>
<dbReference type="eggNOG" id="ENOG502QVJM">
    <property type="taxonomic scope" value="Eukaryota"/>
</dbReference>
<keyword evidence="5" id="KW-1133">Transmembrane helix</keyword>
<dbReference type="Gramene" id="ONI17592">
    <property type="protein sequence ID" value="ONI17592"/>
    <property type="gene ID" value="PRUPE_3G168600"/>
</dbReference>
<dbReference type="SMR" id="A0A251Q1H9"/>
<dbReference type="GO" id="GO:0016413">
    <property type="term" value="F:O-acetyltransferase activity"/>
    <property type="evidence" value="ECO:0000318"/>
    <property type="project" value="GO_Central"/>
</dbReference>
<dbReference type="GO" id="GO:0016020">
    <property type="term" value="C:membrane"/>
    <property type="evidence" value="ECO:0007669"/>
    <property type="project" value="UniProtKB-SubCell"/>
</dbReference>
<proteinExistence type="inferred from homology"/>
<dbReference type="AlphaFoldDB" id="A0A251Q1H9"/>
<evidence type="ECO:0000313" key="11">
    <source>
        <dbReference type="Proteomes" id="UP000006882"/>
    </source>
</evidence>
<accession>A0A251Q1H9</accession>
<gene>
    <name evidence="10" type="ORF">PRUPE_3G168600</name>
</gene>
<feature type="chain" id="PRO_5012513054" evidence="7">
    <location>
        <begin position="20"/>
        <end position="358"/>
    </location>
</feature>
<dbReference type="GO" id="GO:0005794">
    <property type="term" value="C:Golgi apparatus"/>
    <property type="evidence" value="ECO:0000318"/>
    <property type="project" value="GO_Central"/>
</dbReference>
<keyword evidence="4" id="KW-0735">Signal-anchor</keyword>
<dbReference type="PANTHER" id="PTHR32285">
    <property type="entry name" value="PROTEIN TRICHOME BIREFRINGENCE-LIKE 9-RELATED"/>
    <property type="match status" value="1"/>
</dbReference>
<dbReference type="Pfam" id="PF14416">
    <property type="entry name" value="PMR5N"/>
    <property type="match status" value="1"/>
</dbReference>
<evidence type="ECO:0000256" key="7">
    <source>
        <dbReference type="SAM" id="SignalP"/>
    </source>
</evidence>
<evidence type="ECO:0000256" key="5">
    <source>
        <dbReference type="ARBA" id="ARBA00022989"/>
    </source>
</evidence>
<dbReference type="Proteomes" id="UP000006882">
    <property type="component" value="Chromosome G3"/>
</dbReference>